<reference evidence="1 2" key="1">
    <citation type="journal article" date="2024" name="Microbiology">
        <title>Methylomarinum rosea sp. nov., a novel halophilic methanotrophic bacterium from the hypersaline Lake Elton.</title>
        <authorList>
            <person name="Suleimanov R.Z."/>
            <person name="Oshkin I.Y."/>
            <person name="Danilova O.V."/>
            <person name="Suzina N.E."/>
            <person name="Dedysh S.N."/>
        </authorList>
    </citation>
    <scope>NUCLEOTIDE SEQUENCE [LARGE SCALE GENOMIC DNA]</scope>
    <source>
        <strain evidence="1 2">Ch1-1</strain>
        <plasmid evidence="2">unnamed2</plasmid>
    </source>
</reference>
<dbReference type="EMBL" id="CP157744">
    <property type="protein sequence ID" value="XBS22727.1"/>
    <property type="molecule type" value="Genomic_DNA"/>
</dbReference>
<accession>A0AAU7P0P6</accession>
<organism evidence="1 2">
    <name type="scientific">Methylomarinum roseum</name>
    <dbReference type="NCBI Taxonomy" id="3067653"/>
    <lineage>
        <taxon>Bacteria</taxon>
        <taxon>Pseudomonadati</taxon>
        <taxon>Pseudomonadota</taxon>
        <taxon>Gammaproteobacteria</taxon>
        <taxon>Methylococcales</taxon>
        <taxon>Methylococcaceae</taxon>
        <taxon>Methylomarinum</taxon>
    </lineage>
</organism>
<gene>
    <name evidence="1" type="ORF">Q9L42_020675</name>
</gene>
<geneLocation type="plasmid" evidence="1 2">
    <name>unnamed2</name>
</geneLocation>
<proteinExistence type="predicted"/>
<dbReference type="KEGG" id="mech:Q9L42_020675"/>
<sequence length="167" mass="19659">MRKVMVFENFLRDNGVSEEDLGELIKERHDVEIENTGCNPDMEGMIKYLLDKRSYLFVDFSAKDNKREIAEHFGLEYEEWRELMKEDRTLSEHVARYETDEARYEDYIALAHDAFINGTFSDAISYLEQAGAEESSERAFHDLSKRLSEEDQERLVNIIDSRSPSMR</sequence>
<dbReference type="AlphaFoldDB" id="A0AAU7P0P6"/>
<protein>
    <submittedName>
        <fullName evidence="1">Uncharacterized protein</fullName>
    </submittedName>
</protein>
<dbReference type="Proteomes" id="UP001225378">
    <property type="component" value="Plasmid unnamed2"/>
</dbReference>
<evidence type="ECO:0000313" key="1">
    <source>
        <dbReference type="EMBL" id="XBS22727.1"/>
    </source>
</evidence>
<keyword evidence="2" id="KW-1185">Reference proteome</keyword>
<name>A0AAU7P0P6_9GAMM</name>
<dbReference type="RefSeq" id="WP_349432819.1">
    <property type="nucleotide sequence ID" value="NZ_CP157744.1"/>
</dbReference>
<keyword evidence="1" id="KW-0614">Plasmid</keyword>
<evidence type="ECO:0000313" key="2">
    <source>
        <dbReference type="Proteomes" id="UP001225378"/>
    </source>
</evidence>